<dbReference type="EMBL" id="CP019434">
    <property type="protein sequence ID" value="APZ44708.1"/>
    <property type="molecule type" value="Genomic_DNA"/>
</dbReference>
<accession>A0A1P8ULJ6</accession>
<evidence type="ECO:0000313" key="2">
    <source>
        <dbReference type="Proteomes" id="UP000243807"/>
    </source>
</evidence>
<dbReference type="InterPro" id="IPR049519">
    <property type="entry name" value="SmaI"/>
</dbReference>
<dbReference type="GO" id="GO:0009036">
    <property type="term" value="F:type II site-specific deoxyribonuclease activity"/>
    <property type="evidence" value="ECO:0007669"/>
    <property type="project" value="InterPro"/>
</dbReference>
<dbReference type="Pfam" id="PF17411">
    <property type="entry name" value="SmaI"/>
    <property type="match status" value="1"/>
</dbReference>
<dbReference type="AlphaFoldDB" id="A0A1P8ULJ6"/>
<evidence type="ECO:0000313" key="1">
    <source>
        <dbReference type="EMBL" id="APZ44708.1"/>
    </source>
</evidence>
<dbReference type="Proteomes" id="UP000243807">
    <property type="component" value="Chromosome"/>
</dbReference>
<dbReference type="KEGG" id="afy:BW247_13000"/>
<dbReference type="REBASE" id="189003">
    <property type="entry name" value="AfeV8ORF13005P"/>
</dbReference>
<proteinExistence type="predicted"/>
<keyword evidence="2" id="KW-1185">Reference proteome</keyword>
<organism evidence="1 2">
    <name type="scientific">Acidihalobacter ferrooxydans</name>
    <dbReference type="NCBI Taxonomy" id="1765967"/>
    <lineage>
        <taxon>Bacteria</taxon>
        <taxon>Pseudomonadati</taxon>
        <taxon>Pseudomonadota</taxon>
        <taxon>Gammaproteobacteria</taxon>
        <taxon>Chromatiales</taxon>
        <taxon>Ectothiorhodospiraceae</taxon>
        <taxon>Acidihalobacter</taxon>
    </lineage>
</organism>
<evidence type="ECO:0008006" key="3">
    <source>
        <dbReference type="Google" id="ProtNLM"/>
    </source>
</evidence>
<name>A0A1P8ULJ6_9GAMM</name>
<reference evidence="1 2" key="1">
    <citation type="submission" date="2017-01" db="EMBL/GenBank/DDBJ databases">
        <title>Draft sequence of Acidihalobacter ferrooxidans strain DSM 14175 (strain V8).</title>
        <authorList>
            <person name="Khaleque H.N."/>
            <person name="Ramsay J.P."/>
            <person name="Murphy R.J.T."/>
            <person name="Kaksonen A.H."/>
            <person name="Boxall N.J."/>
            <person name="Watkin E.L.J."/>
        </authorList>
    </citation>
    <scope>NUCLEOTIDE SEQUENCE [LARGE SCALE GENOMIC DNA]</scope>
    <source>
        <strain evidence="1 2">V8</strain>
    </source>
</reference>
<protein>
    <recommendedName>
        <fullName evidence="3">Restriction endonuclease</fullName>
    </recommendedName>
</protein>
<gene>
    <name evidence="1" type="ORF">BW247_13000</name>
</gene>
<sequence>MGKPVVSISEKEISEIVEPLRRLTPAQQAWVKSAIRAFGTACQFNRAPDSDVVTDAVLASLGDRLLSHHAGSRQALSKDRFEFAFEAALNASGITAKLVKSRTNRGHDITIRGIPVSLKTEAAANIKDESIHVSKWMELGRGEWKLPLLRDLFLEHMQSYDRIFTLRRLKDAGAKTRYELVEIPKELLLEAANCELEVCSSSKQNPQPGYGYVKDADGQLKYSLYFDGGTERKLQIKHLRKDLCKVHATWIFGSTPA</sequence>